<dbReference type="PANTHER" id="PTHR31170">
    <property type="entry name" value="BNAC04G53230D PROTEIN"/>
    <property type="match status" value="1"/>
</dbReference>
<sequence>MGKKEDHHVIDIPSLAQELRVQLASLKSSTERVGGGAVQPCIVVDRVGELTRNVDPHEYVPQFVSIGPYHRTGNLVRGADKVSYLHAVLSAAAAYSGAPLDLEVYLTEMALLEGRVRSCYAQSVDIPSREFVRMLLLDACYILVRFGDVLGRRPEPPAATAANGLAQAGNRVVPSEEKRKAAVVDQREAVAVVRDVFYLAENQIPFFVVDKIHQLTFLDSKTPALEAIARYAHDLLRWTEYTVATPTVVAPPALRPEPANLLHLLHMHFTPTVLSSVKGSRGVFGGGRPVGRWRTATECYFAGVKFKRRALSTNGGGARSILDVKVSRGGGTLQVPRLNIDAETWRLLRNLMALEQSNPSGAGSHVTAYCVFMSQLACTARDVELLSRRGVIVHGLGNHGEVADLFANLCKGAVFDFDDAYQNYLRPACQTLERRFRSRPRRWMAWLKQKYFINPWLAAGLAAAAIGLVCTVIQAVYSVLSYSQPGN</sequence>
<dbReference type="EMBL" id="SPHZ02000011">
    <property type="protein sequence ID" value="KAF0892039.1"/>
    <property type="molecule type" value="Genomic_DNA"/>
</dbReference>
<reference evidence="2 3" key="1">
    <citation type="submission" date="2019-11" db="EMBL/GenBank/DDBJ databases">
        <title>Whole genome sequence of Oryza granulata.</title>
        <authorList>
            <person name="Li W."/>
        </authorList>
    </citation>
    <scope>NUCLEOTIDE SEQUENCE [LARGE SCALE GENOMIC DNA]</scope>
    <source>
        <strain evidence="3">cv. Menghai</strain>
        <tissue evidence="2">Leaf</tissue>
    </source>
</reference>
<comment type="caution">
    <text evidence="2">The sequence shown here is derived from an EMBL/GenBank/DDBJ whole genome shotgun (WGS) entry which is preliminary data.</text>
</comment>
<proteinExistence type="predicted"/>
<name>A0A6G1BVL7_9ORYZ</name>
<organism evidence="2 3">
    <name type="scientific">Oryza meyeriana var. granulata</name>
    <dbReference type="NCBI Taxonomy" id="110450"/>
    <lineage>
        <taxon>Eukaryota</taxon>
        <taxon>Viridiplantae</taxon>
        <taxon>Streptophyta</taxon>
        <taxon>Embryophyta</taxon>
        <taxon>Tracheophyta</taxon>
        <taxon>Spermatophyta</taxon>
        <taxon>Magnoliopsida</taxon>
        <taxon>Liliopsida</taxon>
        <taxon>Poales</taxon>
        <taxon>Poaceae</taxon>
        <taxon>BOP clade</taxon>
        <taxon>Oryzoideae</taxon>
        <taxon>Oryzeae</taxon>
        <taxon>Oryzinae</taxon>
        <taxon>Oryza</taxon>
        <taxon>Oryza meyeriana</taxon>
    </lineage>
</organism>
<keyword evidence="3" id="KW-1185">Reference proteome</keyword>
<keyword evidence="1" id="KW-1133">Transmembrane helix</keyword>
<evidence type="ECO:0000313" key="2">
    <source>
        <dbReference type="EMBL" id="KAF0892039.1"/>
    </source>
</evidence>
<keyword evidence="1" id="KW-0812">Transmembrane</keyword>
<evidence type="ECO:0000313" key="3">
    <source>
        <dbReference type="Proteomes" id="UP000479710"/>
    </source>
</evidence>
<keyword evidence="1" id="KW-0472">Membrane</keyword>
<dbReference type="AlphaFoldDB" id="A0A6G1BVL7"/>
<accession>A0A6G1BVL7</accession>
<evidence type="ECO:0000256" key="1">
    <source>
        <dbReference type="SAM" id="Phobius"/>
    </source>
</evidence>
<gene>
    <name evidence="2" type="ORF">E2562_012510</name>
</gene>
<dbReference type="Pfam" id="PF03140">
    <property type="entry name" value="DUF247"/>
    <property type="match status" value="1"/>
</dbReference>
<feature type="transmembrane region" description="Helical" evidence="1">
    <location>
        <begin position="451"/>
        <end position="477"/>
    </location>
</feature>
<protein>
    <submittedName>
        <fullName evidence="2">Uncharacterized protein</fullName>
    </submittedName>
</protein>
<dbReference type="InterPro" id="IPR004158">
    <property type="entry name" value="DUF247_pln"/>
</dbReference>
<dbReference type="OrthoDB" id="605154at2759"/>
<dbReference type="Proteomes" id="UP000479710">
    <property type="component" value="Unassembled WGS sequence"/>
</dbReference>
<dbReference type="PANTHER" id="PTHR31170:SF18">
    <property type="entry name" value="(WILD MALAYSIAN BANANA) HYPOTHETICAL PROTEIN"/>
    <property type="match status" value="1"/>
</dbReference>